<evidence type="ECO:0000313" key="8">
    <source>
        <dbReference type="EMBL" id="OGG93631.1"/>
    </source>
</evidence>
<dbReference type="SUPFAM" id="SSF81345">
    <property type="entry name" value="ABC transporter involved in vitamin B12 uptake, BtuC"/>
    <property type="match status" value="1"/>
</dbReference>
<evidence type="ECO:0000256" key="3">
    <source>
        <dbReference type="ARBA" id="ARBA00022692"/>
    </source>
</evidence>
<accession>A0A1F6G699</accession>
<proteinExistence type="inferred from homology"/>
<feature type="transmembrane region" description="Helical" evidence="7">
    <location>
        <begin position="132"/>
        <end position="149"/>
    </location>
</feature>
<dbReference type="STRING" id="1817772.A2527_10935"/>
<evidence type="ECO:0000256" key="6">
    <source>
        <dbReference type="RuleBase" id="RU003943"/>
    </source>
</evidence>
<dbReference type="PANTHER" id="PTHR30477:SF0">
    <property type="entry name" value="METAL TRANSPORT SYSTEM MEMBRANE PROTEIN TM_0125-RELATED"/>
    <property type="match status" value="1"/>
</dbReference>
<comment type="similarity">
    <text evidence="2 6">Belongs to the ABC-3 integral membrane protein family.</text>
</comment>
<dbReference type="AlphaFoldDB" id="A0A1F6G699"/>
<dbReference type="InterPro" id="IPR037294">
    <property type="entry name" value="ABC_BtuC-like"/>
</dbReference>
<dbReference type="Pfam" id="PF00950">
    <property type="entry name" value="ABC-3"/>
    <property type="match status" value="1"/>
</dbReference>
<keyword evidence="4 7" id="KW-1133">Transmembrane helix</keyword>
<dbReference type="GO" id="GO:0043190">
    <property type="term" value="C:ATP-binding cassette (ABC) transporter complex"/>
    <property type="evidence" value="ECO:0007669"/>
    <property type="project" value="InterPro"/>
</dbReference>
<keyword evidence="5 7" id="KW-0472">Membrane</keyword>
<evidence type="ECO:0000313" key="9">
    <source>
        <dbReference type="Proteomes" id="UP000178449"/>
    </source>
</evidence>
<dbReference type="GO" id="GO:0055085">
    <property type="term" value="P:transmembrane transport"/>
    <property type="evidence" value="ECO:0007669"/>
    <property type="project" value="InterPro"/>
</dbReference>
<keyword evidence="3 6" id="KW-0812">Transmembrane</keyword>
<dbReference type="PANTHER" id="PTHR30477">
    <property type="entry name" value="ABC-TRANSPORTER METAL-BINDING PROTEIN"/>
    <property type="match status" value="1"/>
</dbReference>
<gene>
    <name evidence="8" type="ORF">A2527_10935</name>
</gene>
<evidence type="ECO:0000256" key="7">
    <source>
        <dbReference type="SAM" id="Phobius"/>
    </source>
</evidence>
<feature type="transmembrane region" description="Helical" evidence="7">
    <location>
        <begin position="176"/>
        <end position="203"/>
    </location>
</feature>
<keyword evidence="6" id="KW-0813">Transport</keyword>
<sequence length="265" mass="27779">MIEALQYGFIQRSLFAGLILGLTAPLIGSFLVIRRYSLMADSLAHVSLLGVALGLLLEVNPLAAALITALIAAWAIESMVEKRLGEADNILAIFLWGGLAGAAVVISLAGGFQASLFSYLFGDISGVQPEEVWIIALLGGLIVLVFLAFNKKFFALAVDPELARASGINGAFYNRLLVLMAAVTVALAARILGVLLIGALMVIPFSAARNWGRGFGFSLGLALVISVISVLTGLMISYQFNLAPGGAIVLCALFFYGISSLAAKT</sequence>
<dbReference type="InterPro" id="IPR001626">
    <property type="entry name" value="ABC_TroCD"/>
</dbReference>
<evidence type="ECO:0000256" key="5">
    <source>
        <dbReference type="ARBA" id="ARBA00023136"/>
    </source>
</evidence>
<reference evidence="8 9" key="1">
    <citation type="journal article" date="2016" name="Nat. Commun.">
        <title>Thousands of microbial genomes shed light on interconnected biogeochemical processes in an aquifer system.</title>
        <authorList>
            <person name="Anantharaman K."/>
            <person name="Brown C.T."/>
            <person name="Hug L.A."/>
            <person name="Sharon I."/>
            <person name="Castelle C.J."/>
            <person name="Probst A.J."/>
            <person name="Thomas B.C."/>
            <person name="Singh A."/>
            <person name="Wilkins M.J."/>
            <person name="Karaoz U."/>
            <person name="Brodie E.L."/>
            <person name="Williams K.H."/>
            <person name="Hubbard S.S."/>
            <person name="Banfield J.F."/>
        </authorList>
    </citation>
    <scope>NUCLEOTIDE SEQUENCE [LARGE SCALE GENOMIC DNA]</scope>
</reference>
<protein>
    <recommendedName>
        <fullName evidence="10">Metal ABC transporter permease</fullName>
    </recommendedName>
</protein>
<evidence type="ECO:0000256" key="4">
    <source>
        <dbReference type="ARBA" id="ARBA00022989"/>
    </source>
</evidence>
<dbReference type="Gene3D" id="1.10.3470.10">
    <property type="entry name" value="ABC transporter involved in vitamin B12 uptake, BtuC"/>
    <property type="match status" value="1"/>
</dbReference>
<name>A0A1F6G699_9PROT</name>
<dbReference type="EMBL" id="MFNE01000046">
    <property type="protein sequence ID" value="OGG93631.1"/>
    <property type="molecule type" value="Genomic_DNA"/>
</dbReference>
<evidence type="ECO:0000256" key="2">
    <source>
        <dbReference type="ARBA" id="ARBA00008034"/>
    </source>
</evidence>
<dbReference type="Proteomes" id="UP000178449">
    <property type="component" value="Unassembled WGS sequence"/>
</dbReference>
<feature type="transmembrane region" description="Helical" evidence="7">
    <location>
        <begin position="14"/>
        <end position="33"/>
    </location>
</feature>
<comment type="subcellular location">
    <subcellularLocation>
        <location evidence="6">Cell membrane</location>
        <topology evidence="6">Multi-pass membrane protein</topology>
    </subcellularLocation>
    <subcellularLocation>
        <location evidence="1">Membrane</location>
        <topology evidence="1">Multi-pass membrane protein</topology>
    </subcellularLocation>
</comment>
<comment type="caution">
    <text evidence="8">The sequence shown here is derived from an EMBL/GenBank/DDBJ whole genome shotgun (WGS) entry which is preliminary data.</text>
</comment>
<feature type="transmembrane region" description="Helical" evidence="7">
    <location>
        <begin position="242"/>
        <end position="263"/>
    </location>
</feature>
<feature type="transmembrane region" description="Helical" evidence="7">
    <location>
        <begin position="45"/>
        <end position="73"/>
    </location>
</feature>
<evidence type="ECO:0008006" key="10">
    <source>
        <dbReference type="Google" id="ProtNLM"/>
    </source>
</evidence>
<evidence type="ECO:0000256" key="1">
    <source>
        <dbReference type="ARBA" id="ARBA00004141"/>
    </source>
</evidence>
<organism evidence="8 9">
    <name type="scientific">Candidatus Lambdaproteobacteria bacterium RIFOXYD2_FULL_50_16</name>
    <dbReference type="NCBI Taxonomy" id="1817772"/>
    <lineage>
        <taxon>Bacteria</taxon>
        <taxon>Pseudomonadati</taxon>
        <taxon>Pseudomonadota</taxon>
        <taxon>Candidatus Lambdaproteobacteria</taxon>
    </lineage>
</organism>
<feature type="transmembrane region" description="Helical" evidence="7">
    <location>
        <begin position="215"/>
        <end position="236"/>
    </location>
</feature>
<feature type="transmembrane region" description="Helical" evidence="7">
    <location>
        <begin position="93"/>
        <end position="120"/>
    </location>
</feature>